<keyword evidence="1" id="KW-0812">Transmembrane</keyword>
<dbReference type="EMBL" id="CAJHUC010002928">
    <property type="protein sequence ID" value="CAD7704587.1"/>
    <property type="molecule type" value="Genomic_DNA"/>
</dbReference>
<reference evidence="2" key="1">
    <citation type="submission" date="2020-12" db="EMBL/GenBank/DDBJ databases">
        <authorList>
            <person name="Iha C."/>
        </authorList>
    </citation>
    <scope>NUCLEOTIDE SEQUENCE</scope>
</reference>
<proteinExistence type="predicted"/>
<accession>A0A8S1J9V5</accession>
<evidence type="ECO:0000313" key="2">
    <source>
        <dbReference type="EMBL" id="CAD7704587.1"/>
    </source>
</evidence>
<protein>
    <submittedName>
        <fullName evidence="2">Uncharacterized protein</fullName>
    </submittedName>
</protein>
<feature type="transmembrane region" description="Helical" evidence="1">
    <location>
        <begin position="52"/>
        <end position="73"/>
    </location>
</feature>
<organism evidence="2 3">
    <name type="scientific">Ostreobium quekettii</name>
    <dbReference type="NCBI Taxonomy" id="121088"/>
    <lineage>
        <taxon>Eukaryota</taxon>
        <taxon>Viridiplantae</taxon>
        <taxon>Chlorophyta</taxon>
        <taxon>core chlorophytes</taxon>
        <taxon>Ulvophyceae</taxon>
        <taxon>TCBD clade</taxon>
        <taxon>Bryopsidales</taxon>
        <taxon>Ostreobineae</taxon>
        <taxon>Ostreobiaceae</taxon>
        <taxon>Ostreobium</taxon>
    </lineage>
</organism>
<dbReference type="Proteomes" id="UP000708148">
    <property type="component" value="Unassembled WGS sequence"/>
</dbReference>
<evidence type="ECO:0000313" key="3">
    <source>
        <dbReference type="Proteomes" id="UP000708148"/>
    </source>
</evidence>
<gene>
    <name evidence="2" type="ORF">OSTQU699_LOCUS9942</name>
</gene>
<comment type="caution">
    <text evidence="2">The sequence shown here is derived from an EMBL/GenBank/DDBJ whole genome shotgun (WGS) entry which is preliminary data.</text>
</comment>
<feature type="transmembrane region" description="Helical" evidence="1">
    <location>
        <begin position="142"/>
        <end position="166"/>
    </location>
</feature>
<evidence type="ECO:0000256" key="1">
    <source>
        <dbReference type="SAM" id="Phobius"/>
    </source>
</evidence>
<dbReference type="AlphaFoldDB" id="A0A8S1J9V5"/>
<feature type="transmembrane region" description="Helical" evidence="1">
    <location>
        <begin position="12"/>
        <end position="32"/>
    </location>
</feature>
<keyword evidence="1" id="KW-0472">Membrane</keyword>
<keyword evidence="1" id="KW-1133">Transmembrane helix</keyword>
<name>A0A8S1J9V5_9CHLO</name>
<sequence>MAGFEVKSVRSWTALLTSLLCLAGWLLTWISLGRLDDDCDVDDPCNALYRPFYWAIIQETGVLLFFLICYLLGVVNKARFALLAFLVLAAVNLEDAAEAMLLNRTGDGRVGDLETVLITSATGGGLGVRTIRISNDRVEEVVAGYIVLVGCNYLYIFILGCVDLFAELRMPANPLKGWRLTREKGPEAHPVEQA</sequence>
<keyword evidence="3" id="KW-1185">Reference proteome</keyword>